<evidence type="ECO:0000313" key="6">
    <source>
        <dbReference type="EMBL" id="CAL5989575.1"/>
    </source>
</evidence>
<dbReference type="InterPro" id="IPR036236">
    <property type="entry name" value="Znf_C2H2_sf"/>
</dbReference>
<evidence type="ECO:0000313" key="5">
    <source>
        <dbReference type="EMBL" id="CAI9922162.1"/>
    </source>
</evidence>
<organism evidence="5">
    <name type="scientific">Hexamita inflata</name>
    <dbReference type="NCBI Taxonomy" id="28002"/>
    <lineage>
        <taxon>Eukaryota</taxon>
        <taxon>Metamonada</taxon>
        <taxon>Diplomonadida</taxon>
        <taxon>Hexamitidae</taxon>
        <taxon>Hexamitinae</taxon>
        <taxon>Hexamita</taxon>
    </lineage>
</organism>
<name>A0AA86NL27_9EUKA</name>
<dbReference type="GO" id="GO:0008270">
    <property type="term" value="F:zinc ion binding"/>
    <property type="evidence" value="ECO:0007669"/>
    <property type="project" value="UniProtKB-KW"/>
</dbReference>
<dbReference type="InterPro" id="IPR013085">
    <property type="entry name" value="U1-CZ_Znf_C2H2"/>
</dbReference>
<evidence type="ECO:0000256" key="1">
    <source>
        <dbReference type="ARBA" id="ARBA00022723"/>
    </source>
</evidence>
<evidence type="ECO:0000259" key="4">
    <source>
        <dbReference type="Pfam" id="PF06220"/>
    </source>
</evidence>
<keyword evidence="1" id="KW-0479">Metal-binding</keyword>
<evidence type="ECO:0000256" key="3">
    <source>
        <dbReference type="ARBA" id="ARBA00022833"/>
    </source>
</evidence>
<keyword evidence="2" id="KW-0863">Zinc-finger</keyword>
<comment type="caution">
    <text evidence="5">The sequence shown here is derived from an EMBL/GenBank/DDBJ whole genome shotgun (WGS) entry which is preliminary data.</text>
</comment>
<dbReference type="EMBL" id="CATOUU010000248">
    <property type="protein sequence ID" value="CAI9922162.1"/>
    <property type="molecule type" value="Genomic_DNA"/>
</dbReference>
<dbReference type="Gene3D" id="3.30.160.60">
    <property type="entry name" value="Classic Zinc Finger"/>
    <property type="match status" value="1"/>
</dbReference>
<protein>
    <submittedName>
        <fullName evidence="5">C2H2-type zinc finger</fullName>
    </submittedName>
    <submittedName>
        <fullName evidence="6">U1-C</fullName>
    </submittedName>
</protein>
<keyword evidence="3" id="KW-0862">Zinc</keyword>
<accession>A0AA86NL27</accession>
<reference evidence="5" key="1">
    <citation type="submission" date="2023-06" db="EMBL/GenBank/DDBJ databases">
        <authorList>
            <person name="Kurt Z."/>
        </authorList>
    </citation>
    <scope>NUCLEOTIDE SEQUENCE</scope>
</reference>
<dbReference type="Proteomes" id="UP001642409">
    <property type="component" value="Unassembled WGS sequence"/>
</dbReference>
<sequence length="70" mass="8514">MKFSQTVSTPRTKKQMGQRKFNCPYCNIYLKRVSIKQVQKHNQGNKHVQNYIEYWKKVMITHQNEQNRAQ</sequence>
<evidence type="ECO:0000256" key="2">
    <source>
        <dbReference type="ARBA" id="ARBA00022771"/>
    </source>
</evidence>
<gene>
    <name evidence="6" type="ORF">HINF_LOCUS10923</name>
    <name evidence="5" type="ORF">HINF_LOCUS9807</name>
</gene>
<dbReference type="SUPFAM" id="SSF57667">
    <property type="entry name" value="beta-beta-alpha zinc fingers"/>
    <property type="match status" value="1"/>
</dbReference>
<proteinExistence type="predicted"/>
<dbReference type="AlphaFoldDB" id="A0AA86NL27"/>
<evidence type="ECO:0000313" key="7">
    <source>
        <dbReference type="Proteomes" id="UP001642409"/>
    </source>
</evidence>
<dbReference type="Pfam" id="PF06220">
    <property type="entry name" value="zf-U1"/>
    <property type="match status" value="1"/>
</dbReference>
<reference evidence="6 7" key="2">
    <citation type="submission" date="2024-07" db="EMBL/GenBank/DDBJ databases">
        <authorList>
            <person name="Akdeniz Z."/>
        </authorList>
    </citation>
    <scope>NUCLEOTIDE SEQUENCE [LARGE SCALE GENOMIC DNA]</scope>
</reference>
<keyword evidence="7" id="KW-1185">Reference proteome</keyword>
<feature type="domain" description="U1-C C2H2-type zinc finger" evidence="4">
    <location>
        <begin position="19"/>
        <end position="54"/>
    </location>
</feature>
<dbReference type="EMBL" id="CAXDID020000024">
    <property type="protein sequence ID" value="CAL5989575.1"/>
    <property type="molecule type" value="Genomic_DNA"/>
</dbReference>